<comment type="subcellular location">
    <subcellularLocation>
        <location evidence="1">Membrane</location>
        <topology evidence="1">Multi-pass membrane protein</topology>
    </subcellularLocation>
</comment>
<feature type="transmembrane region" description="Helical" evidence="7">
    <location>
        <begin position="403"/>
        <end position="423"/>
    </location>
</feature>
<gene>
    <name evidence="8" type="ORF">caldi_18790</name>
</gene>
<feature type="transmembrane region" description="Helical" evidence="7">
    <location>
        <begin position="314"/>
        <end position="335"/>
    </location>
</feature>
<dbReference type="PANTHER" id="PTHR42810">
    <property type="entry name" value="PURINE PERMEASE C1399.01C-RELATED"/>
    <property type="match status" value="1"/>
</dbReference>
<evidence type="ECO:0000256" key="7">
    <source>
        <dbReference type="SAM" id="Phobius"/>
    </source>
</evidence>
<feature type="transmembrane region" description="Helical" evidence="7">
    <location>
        <begin position="70"/>
        <end position="90"/>
    </location>
</feature>
<feature type="transmembrane region" description="Helical" evidence="7">
    <location>
        <begin position="96"/>
        <end position="114"/>
    </location>
</feature>
<feature type="transmembrane region" description="Helical" evidence="7">
    <location>
        <begin position="341"/>
        <end position="362"/>
    </location>
</feature>
<keyword evidence="4 7" id="KW-0812">Transmembrane</keyword>
<dbReference type="PANTHER" id="PTHR42810:SF4">
    <property type="entry name" value="URIC ACID TRANSPORTER UACT"/>
    <property type="match status" value="1"/>
</dbReference>
<name>A0AA35CLM3_9FIRM</name>
<dbReference type="AlphaFoldDB" id="A0AA35CLM3"/>
<feature type="transmembrane region" description="Helical" evidence="7">
    <location>
        <begin position="374"/>
        <end position="391"/>
    </location>
</feature>
<dbReference type="RefSeq" id="WP_264841485.1">
    <property type="nucleotide sequence ID" value="NZ_AP025628.1"/>
</dbReference>
<evidence type="ECO:0000256" key="2">
    <source>
        <dbReference type="ARBA" id="ARBA00008821"/>
    </source>
</evidence>
<feature type="transmembrane region" description="Helical" evidence="7">
    <location>
        <begin position="153"/>
        <end position="171"/>
    </location>
</feature>
<keyword evidence="6 7" id="KW-0472">Membrane</keyword>
<reference evidence="8" key="1">
    <citation type="submission" date="2022-03" db="EMBL/GenBank/DDBJ databases">
        <title>Complete genome sequence of Caldinitratiruptor microaerophilus.</title>
        <authorList>
            <person name="Mukaiyama R."/>
            <person name="Nishiyama T."/>
            <person name="Ueda K."/>
        </authorList>
    </citation>
    <scope>NUCLEOTIDE SEQUENCE</scope>
    <source>
        <strain evidence="8">JCM 16183</strain>
    </source>
</reference>
<dbReference type="Proteomes" id="UP001163687">
    <property type="component" value="Chromosome"/>
</dbReference>
<keyword evidence="5 7" id="KW-1133">Transmembrane helix</keyword>
<comment type="similarity">
    <text evidence="2">Belongs to the nucleobase:cation symporter-2 (NCS2) (TC 2.A.40) family.</text>
</comment>
<keyword evidence="3" id="KW-0813">Transport</keyword>
<organism evidence="8 9">
    <name type="scientific">Caldinitratiruptor microaerophilus</name>
    <dbReference type="NCBI Taxonomy" id="671077"/>
    <lineage>
        <taxon>Bacteria</taxon>
        <taxon>Bacillati</taxon>
        <taxon>Bacillota</taxon>
        <taxon>Clostridia</taxon>
        <taxon>Eubacteriales</taxon>
        <taxon>Symbiobacteriaceae</taxon>
        <taxon>Caldinitratiruptor</taxon>
    </lineage>
</organism>
<evidence type="ECO:0000256" key="1">
    <source>
        <dbReference type="ARBA" id="ARBA00004141"/>
    </source>
</evidence>
<feature type="transmembrane region" description="Helical" evidence="7">
    <location>
        <begin position="46"/>
        <end position="63"/>
    </location>
</feature>
<proteinExistence type="inferred from homology"/>
<evidence type="ECO:0000256" key="3">
    <source>
        <dbReference type="ARBA" id="ARBA00022448"/>
    </source>
</evidence>
<keyword evidence="9" id="KW-1185">Reference proteome</keyword>
<dbReference type="GO" id="GO:0042907">
    <property type="term" value="F:xanthine transmembrane transporter activity"/>
    <property type="evidence" value="ECO:0007669"/>
    <property type="project" value="TreeGrafter"/>
</dbReference>
<dbReference type="InterPro" id="IPR006043">
    <property type="entry name" value="NCS2"/>
</dbReference>
<feature type="transmembrane region" description="Helical" evidence="7">
    <location>
        <begin position="178"/>
        <end position="199"/>
    </location>
</feature>
<dbReference type="GO" id="GO:0005886">
    <property type="term" value="C:plasma membrane"/>
    <property type="evidence" value="ECO:0007669"/>
    <property type="project" value="TreeGrafter"/>
</dbReference>
<evidence type="ECO:0000256" key="5">
    <source>
        <dbReference type="ARBA" id="ARBA00022989"/>
    </source>
</evidence>
<evidence type="ECO:0000313" key="9">
    <source>
        <dbReference type="Proteomes" id="UP001163687"/>
    </source>
</evidence>
<dbReference type="Pfam" id="PF00860">
    <property type="entry name" value="Xan_ur_permease"/>
    <property type="match status" value="1"/>
</dbReference>
<accession>A0AA35CLM3</accession>
<dbReference type="KEGG" id="cmic:caldi_18790"/>
<evidence type="ECO:0000313" key="8">
    <source>
        <dbReference type="EMBL" id="BDG60789.1"/>
    </source>
</evidence>
<feature type="transmembrane region" description="Helical" evidence="7">
    <location>
        <begin position="219"/>
        <end position="240"/>
    </location>
</feature>
<sequence length="444" mass="45959">MTAGRVIGYLPQDRPPFGALVSLGFQHVLTMFPATVLVAILTKFDVGVTLFTSGLATIVAVVGSGGRIPLYYGGSFAYIAPVVAVVGASWGGHRVAQVGIVATGLVNILAGLIIQRVGKQALDRVLPPAITGSVAIVIGVALAKAALDMASQNWTIALLTLVATVLFSVYLRGKGLLGMLPVLLGAAVGYLVSLAAGLVDFKPVLEAPLFAMPKFQFPAFTAPGAWQAVLAIAPIAIATIPESTAHLYQISLYIDKLADELGRPRLEVKRLIGLNLVLDGLSDMINGFFGASSGTNYGENNSLMAITRNYSTPVLAAAGVIAMALGFVAKLSALISTLPIFVTGGLAIYLFGVIAMQGVALMQEEKVDLFDPRQLAIGAIILVIGLGGAAMEGGNIPIWGMKLPSIATAAVVGILLNLVFLAFDRRSAGARPGAHAEPAVEAHD</sequence>
<protein>
    <submittedName>
        <fullName evidence="8">Uracil permease</fullName>
    </submittedName>
</protein>
<dbReference type="EMBL" id="AP025628">
    <property type="protein sequence ID" value="BDG60789.1"/>
    <property type="molecule type" value="Genomic_DNA"/>
</dbReference>
<evidence type="ECO:0000256" key="4">
    <source>
        <dbReference type="ARBA" id="ARBA00022692"/>
    </source>
</evidence>
<evidence type="ECO:0000256" key="6">
    <source>
        <dbReference type="ARBA" id="ARBA00023136"/>
    </source>
</evidence>
<feature type="transmembrane region" description="Helical" evidence="7">
    <location>
        <begin position="20"/>
        <end position="40"/>
    </location>
</feature>
<feature type="transmembrane region" description="Helical" evidence="7">
    <location>
        <begin position="126"/>
        <end position="147"/>
    </location>
</feature>